<dbReference type="AlphaFoldDB" id="L0E0M5"/>
<evidence type="ECO:0000256" key="10">
    <source>
        <dbReference type="ARBA" id="ARBA00035657"/>
    </source>
</evidence>
<name>L0E0M5_THIND</name>
<keyword evidence="8" id="KW-0472">Membrane</keyword>
<keyword evidence="15" id="KW-1185">Reference proteome</keyword>
<dbReference type="PATRIC" id="fig|1255043.3.peg.3234"/>
<dbReference type="RefSeq" id="WP_015259950.1">
    <property type="nucleotide sequence ID" value="NC_019902.2"/>
</dbReference>
<evidence type="ECO:0000313" key="15">
    <source>
        <dbReference type="Proteomes" id="UP000010809"/>
    </source>
</evidence>
<keyword evidence="4" id="KW-0132">Cell division</keyword>
<evidence type="ECO:0000256" key="9">
    <source>
        <dbReference type="ARBA" id="ARBA00023306"/>
    </source>
</evidence>
<comment type="subcellular location">
    <subcellularLocation>
        <location evidence="1">Cell inner membrane</location>
        <topology evidence="1">Single-pass membrane protein</topology>
    </subcellularLocation>
</comment>
<comment type="similarity">
    <text evidence="10">Belongs to the ZapG family.</text>
</comment>
<reference evidence="14" key="1">
    <citation type="submission" date="2015-12" db="EMBL/GenBank/DDBJ databases">
        <authorList>
            <person name="Tikhonova T.V."/>
            <person name="Pavlov A.R."/>
            <person name="Beletsky A.V."/>
            <person name="Mardanov A.V."/>
            <person name="Sorokin D.Y."/>
            <person name="Ravin N.V."/>
            <person name="Popov V.O."/>
        </authorList>
    </citation>
    <scope>NUCLEOTIDE SEQUENCE</scope>
    <source>
        <strain evidence="14">DSM 14787</strain>
    </source>
</reference>
<dbReference type="OrthoDB" id="8527774at2"/>
<evidence type="ECO:0000256" key="6">
    <source>
        <dbReference type="ARBA" id="ARBA00022960"/>
    </source>
</evidence>
<keyword evidence="9" id="KW-0131">Cell cycle</keyword>
<evidence type="ECO:0000256" key="3">
    <source>
        <dbReference type="ARBA" id="ARBA00022519"/>
    </source>
</evidence>
<evidence type="ECO:0000256" key="1">
    <source>
        <dbReference type="ARBA" id="ARBA00004377"/>
    </source>
</evidence>
<evidence type="ECO:0000256" key="4">
    <source>
        <dbReference type="ARBA" id="ARBA00022618"/>
    </source>
</evidence>
<evidence type="ECO:0000256" key="12">
    <source>
        <dbReference type="ARBA" id="ARBA00035727"/>
    </source>
</evidence>
<dbReference type="EMBL" id="CP003989">
    <property type="protein sequence ID" value="AGA34843.1"/>
    <property type="molecule type" value="Genomic_DNA"/>
</dbReference>
<dbReference type="KEGG" id="tni:TVNIR_3206"/>
<dbReference type="STRING" id="1255043.TVNIR_3206"/>
<evidence type="ECO:0000256" key="5">
    <source>
        <dbReference type="ARBA" id="ARBA00022692"/>
    </source>
</evidence>
<evidence type="ECO:0000256" key="13">
    <source>
        <dbReference type="SAM" id="MobiDB-lite"/>
    </source>
</evidence>
<dbReference type="Proteomes" id="UP000010809">
    <property type="component" value="Chromosome"/>
</dbReference>
<accession>L0E0M5</accession>
<dbReference type="PANTHER" id="PTHR39579:SF1">
    <property type="entry name" value="INNER MEMBRANE PROTEIN YHCB"/>
    <property type="match status" value="1"/>
</dbReference>
<sequence length="145" mass="16716">MEEQMTMGLWLLLILLAVALAGVLGFWIGRTTSHERRLIRELESELDSRMQELNRYRSAVNQHFDRTATLFAGMAGAYRDLYHHLAESCEELADKPTRQRLEERAGRLLANVPVREGREGRSEPTQSRSSDAREREIDLKPPRPD</sequence>
<feature type="region of interest" description="Disordered" evidence="13">
    <location>
        <begin position="112"/>
        <end position="145"/>
    </location>
</feature>
<keyword evidence="3" id="KW-0997">Cell inner membrane</keyword>
<evidence type="ECO:0000256" key="11">
    <source>
        <dbReference type="ARBA" id="ARBA00035703"/>
    </source>
</evidence>
<organism evidence="14 15">
    <name type="scientific">Thioalkalivibrio nitratireducens (strain DSM 14787 / UNIQEM 213 / ALEN2)</name>
    <dbReference type="NCBI Taxonomy" id="1255043"/>
    <lineage>
        <taxon>Bacteria</taxon>
        <taxon>Pseudomonadati</taxon>
        <taxon>Pseudomonadota</taxon>
        <taxon>Gammaproteobacteria</taxon>
        <taxon>Chromatiales</taxon>
        <taxon>Ectothiorhodospiraceae</taxon>
        <taxon>Thioalkalivibrio</taxon>
    </lineage>
</organism>
<feature type="compositionally biased region" description="Basic and acidic residues" evidence="13">
    <location>
        <begin position="130"/>
        <end position="145"/>
    </location>
</feature>
<protein>
    <recommendedName>
        <fullName evidence="11">Z-ring associated protein G</fullName>
    </recommendedName>
    <alternativeName>
        <fullName evidence="12">Cell division protein ZapG</fullName>
    </alternativeName>
</protein>
<keyword evidence="7" id="KW-1133">Transmembrane helix</keyword>
<gene>
    <name evidence="14" type="primary">yhcB [C]</name>
    <name evidence="14" type="ordered locus">TVNIR_3206</name>
</gene>
<dbReference type="Pfam" id="PF06295">
    <property type="entry name" value="ZapG-like"/>
    <property type="match status" value="1"/>
</dbReference>
<dbReference type="PANTHER" id="PTHR39579">
    <property type="entry name" value="INNER MEMBRANE PROTEIN YHCB"/>
    <property type="match status" value="1"/>
</dbReference>
<dbReference type="GO" id="GO:0008360">
    <property type="term" value="P:regulation of cell shape"/>
    <property type="evidence" value="ECO:0007669"/>
    <property type="project" value="UniProtKB-KW"/>
</dbReference>
<keyword evidence="5" id="KW-0812">Transmembrane</keyword>
<dbReference type="InterPro" id="IPR009386">
    <property type="entry name" value="ZapG-like"/>
</dbReference>
<dbReference type="GO" id="GO:0005886">
    <property type="term" value="C:plasma membrane"/>
    <property type="evidence" value="ECO:0007669"/>
    <property type="project" value="UniProtKB-SubCell"/>
</dbReference>
<evidence type="ECO:0000256" key="7">
    <source>
        <dbReference type="ARBA" id="ARBA00022989"/>
    </source>
</evidence>
<evidence type="ECO:0000256" key="8">
    <source>
        <dbReference type="ARBA" id="ARBA00023136"/>
    </source>
</evidence>
<dbReference type="GO" id="GO:0051301">
    <property type="term" value="P:cell division"/>
    <property type="evidence" value="ECO:0007669"/>
    <property type="project" value="UniProtKB-KW"/>
</dbReference>
<evidence type="ECO:0000313" key="14">
    <source>
        <dbReference type="EMBL" id="AGA34843.1"/>
    </source>
</evidence>
<dbReference type="eggNOG" id="COG3105">
    <property type="taxonomic scope" value="Bacteria"/>
</dbReference>
<keyword evidence="6" id="KW-0133">Cell shape</keyword>
<evidence type="ECO:0000256" key="2">
    <source>
        <dbReference type="ARBA" id="ARBA00022475"/>
    </source>
</evidence>
<keyword evidence="2" id="KW-1003">Cell membrane</keyword>
<proteinExistence type="inferred from homology"/>
<dbReference type="HOGENOM" id="CLU_124495_0_0_6"/>